<accession>A0ACC2KSG4</accession>
<name>A0ACC2KSG4_PERAE</name>
<dbReference type="EMBL" id="CM056819">
    <property type="protein sequence ID" value="KAJ8624124.1"/>
    <property type="molecule type" value="Genomic_DNA"/>
</dbReference>
<comment type="caution">
    <text evidence="1">The sequence shown here is derived from an EMBL/GenBank/DDBJ whole genome shotgun (WGS) entry which is preliminary data.</text>
</comment>
<gene>
    <name evidence="1" type="ORF">MRB53_032654</name>
</gene>
<dbReference type="Proteomes" id="UP001234297">
    <property type="component" value="Chromosome 11"/>
</dbReference>
<evidence type="ECO:0000313" key="1">
    <source>
        <dbReference type="EMBL" id="KAJ8624124.1"/>
    </source>
</evidence>
<proteinExistence type="predicted"/>
<keyword evidence="2" id="KW-1185">Reference proteome</keyword>
<protein>
    <submittedName>
        <fullName evidence="1">Uncharacterized protein</fullName>
    </submittedName>
</protein>
<reference evidence="1 2" key="1">
    <citation type="journal article" date="2022" name="Hortic Res">
        <title>A haplotype resolved chromosomal level avocado genome allows analysis of novel avocado genes.</title>
        <authorList>
            <person name="Nath O."/>
            <person name="Fletcher S.J."/>
            <person name="Hayward A."/>
            <person name="Shaw L.M."/>
            <person name="Masouleh A.K."/>
            <person name="Furtado A."/>
            <person name="Henry R.J."/>
            <person name="Mitter N."/>
        </authorList>
    </citation>
    <scope>NUCLEOTIDE SEQUENCE [LARGE SCALE GENOMIC DNA]</scope>
    <source>
        <strain evidence="2">cv. Hass</strain>
    </source>
</reference>
<sequence length="419" mass="47607">MRRGKTKPTEKEAAFKAHKKNKQVAQPDEEDSDDELTTDFVRKLRKGKGKFKGNLPFKCFNCGGIGHFAAKCPLANANEDDSDSYKSNKDYSLKSYVKKGKSKSYISKRTESSSENSSNENYEESNEVLFMAVLDDEKEKEKSDNEEMETEINLEEELIVALEQLSTERKKNKNISKKMTETEEIIETLKLEIEEGRKIKEELESQVIIKTKECSIMEEEITGLKAQVDKTNKKLKAYEGSIKLNEILNNQRPSHIKFGLGFEKGVERIDVKFEEQVEQPENSRQELPVYADDNDDNEPIAQSDDREEGESKDHSDKKRENSRWHEYHGIKETNIFGDAKHLRLLFFNQSDPAWVPSIRSEPLIFLQSSTPVLILSSPTCLRLGSNGTSAPIFSAAGDGEGQRRIWDLFSAASSPAKST</sequence>
<evidence type="ECO:0000313" key="2">
    <source>
        <dbReference type="Proteomes" id="UP001234297"/>
    </source>
</evidence>
<organism evidence="1 2">
    <name type="scientific">Persea americana</name>
    <name type="common">Avocado</name>
    <dbReference type="NCBI Taxonomy" id="3435"/>
    <lineage>
        <taxon>Eukaryota</taxon>
        <taxon>Viridiplantae</taxon>
        <taxon>Streptophyta</taxon>
        <taxon>Embryophyta</taxon>
        <taxon>Tracheophyta</taxon>
        <taxon>Spermatophyta</taxon>
        <taxon>Magnoliopsida</taxon>
        <taxon>Magnoliidae</taxon>
        <taxon>Laurales</taxon>
        <taxon>Lauraceae</taxon>
        <taxon>Persea</taxon>
    </lineage>
</organism>